<proteinExistence type="predicted"/>
<evidence type="ECO:0000259" key="1">
    <source>
        <dbReference type="Pfam" id="PF04266"/>
    </source>
</evidence>
<gene>
    <name evidence="2" type="ORF">HBO38_04005</name>
</gene>
<dbReference type="EMBL" id="JAAQWG010000004">
    <property type="protein sequence ID" value="NMY07620.1"/>
    <property type="molecule type" value="Genomic_DNA"/>
</dbReference>
<feature type="domain" description="ASCH" evidence="1">
    <location>
        <begin position="4"/>
        <end position="39"/>
    </location>
</feature>
<protein>
    <submittedName>
        <fullName evidence="2">ASCH domain-containing protein</fullName>
    </submittedName>
</protein>
<dbReference type="SUPFAM" id="SSF88697">
    <property type="entry name" value="PUA domain-like"/>
    <property type="match status" value="1"/>
</dbReference>
<reference evidence="2 3" key="1">
    <citation type="journal article" date="2020" name="Front. Microbiol.">
        <title>Genetic Organization of the aprX-lipA2 Operon Affects the Proteolytic Potential of Pseudomonas Species in Milk.</title>
        <authorList>
            <person name="Maier C."/>
            <person name="Huptas C."/>
            <person name="von Neubeck M."/>
            <person name="Scherer S."/>
            <person name="Wenning M."/>
            <person name="Lucking G."/>
        </authorList>
    </citation>
    <scope>NUCLEOTIDE SEQUENCE [LARGE SCALE GENOMIC DNA]</scope>
    <source>
        <strain evidence="2 3">DSM 16272</strain>
    </source>
</reference>
<evidence type="ECO:0000313" key="2">
    <source>
        <dbReference type="EMBL" id="NMY07620.1"/>
    </source>
</evidence>
<evidence type="ECO:0000313" key="3">
    <source>
        <dbReference type="Proteomes" id="UP000537729"/>
    </source>
</evidence>
<dbReference type="Proteomes" id="UP000537729">
    <property type="component" value="Unassembled WGS sequence"/>
</dbReference>
<dbReference type="CDD" id="cd06554">
    <property type="entry name" value="ASCH_ASC-1_like"/>
    <property type="match status" value="1"/>
</dbReference>
<sequence length="130" mass="14450">MKALSIRQPWAWLVLHGGKDIENRTWHTKHRGRFLVHASAGCTRKQWAEAVSFALEAGLIKHPAEVPPINELLRGGIIGSVELVDSVDTSDSPWYMGEKAFALRAPKPLPFTPLKGRLGFFDVPDELVTP</sequence>
<dbReference type="InterPro" id="IPR015947">
    <property type="entry name" value="PUA-like_sf"/>
</dbReference>
<dbReference type="AlphaFoldDB" id="A0A7Y1A1Q9"/>
<dbReference type="RefSeq" id="WP_169883763.1">
    <property type="nucleotide sequence ID" value="NZ_JAAQWG010000004.1"/>
</dbReference>
<dbReference type="Pfam" id="PF04266">
    <property type="entry name" value="ASCH"/>
    <property type="match status" value="1"/>
</dbReference>
<comment type="caution">
    <text evidence="2">The sequence shown here is derived from an EMBL/GenBank/DDBJ whole genome shotgun (WGS) entry which is preliminary data.</text>
</comment>
<dbReference type="Gene3D" id="2.30.130.30">
    <property type="entry name" value="Hypothetical protein"/>
    <property type="match status" value="1"/>
</dbReference>
<organism evidence="2 3">
    <name type="scientific">Pseudomonas veronii</name>
    <dbReference type="NCBI Taxonomy" id="76761"/>
    <lineage>
        <taxon>Bacteria</taxon>
        <taxon>Pseudomonadati</taxon>
        <taxon>Pseudomonadota</taxon>
        <taxon>Gammaproteobacteria</taxon>
        <taxon>Pseudomonadales</taxon>
        <taxon>Pseudomonadaceae</taxon>
        <taxon>Pseudomonas</taxon>
    </lineage>
</organism>
<accession>A0A7Y1A1Q9</accession>
<dbReference type="InterPro" id="IPR007374">
    <property type="entry name" value="ASCH_domain"/>
</dbReference>
<name>A0A7Y1A1Q9_PSEVE</name>